<dbReference type="AlphaFoldDB" id="A0A562SLL3"/>
<evidence type="ECO:0000256" key="2">
    <source>
        <dbReference type="SAM" id="Phobius"/>
    </source>
</evidence>
<sequence length="588" mass="61762">MADYYSILKKTITALPENNGAARRGVYSRARTAIVNQLKAYEPPLSPSEITAEQLRLEEAIRKVEAEAARAALGLDPVAKATAPATANGQQASQTTEIASSNPAVTPETADTTAKKSDEKPAEGGEPTVAPPAVNPLPTSETSTPSPLKETVEKAEKLGQASHQAVVSSKQDFEEQPVDIGPSERQEPVVGSVYSEFDETDQAFEKHDQSYDEPTLAAPAAGNGATSKRKRYSSRGAKSASDALTGGGGRSATSMLLMAVLVLIGFSIIGVVYSQRDMIAGLFAGSENEVASVTPGESAPAEPEQVDVSQPETVNGSAKNNDRLLDADGEPAAAPDARSVTTTLITPQDIETLTGQSSPGAEQIEAPSETPAVSAEEDRVPQQPETDVAALPGNPDDLSGATDTPAIIGTQRAILYEEGEEANGSGTASNGNVVWSLEKETDVQGREQQVLSAAVSIPERSLSANIRIKPNDDSSLPASHLVEIKYEFPEEFSSGDVVNVPGLVMKPTEEARGDALLGASVKVSPGYFWIALSSLSSERERNMGLLSDRGWIDIPMLFDTGKRGILTIEKGDSGKQVVDQAVAAWQAG</sequence>
<feature type="compositionally biased region" description="Polar residues" evidence="1">
    <location>
        <begin position="161"/>
        <end position="170"/>
    </location>
</feature>
<name>A0A562SLL3_9HYPH</name>
<feature type="region of interest" description="Disordered" evidence="1">
    <location>
        <begin position="293"/>
        <end position="404"/>
    </location>
</feature>
<dbReference type="Proteomes" id="UP000320593">
    <property type="component" value="Unassembled WGS sequence"/>
</dbReference>
<feature type="compositionally biased region" description="Basic and acidic residues" evidence="1">
    <location>
        <begin position="113"/>
        <end position="123"/>
    </location>
</feature>
<gene>
    <name evidence="3" type="ORF">JM93_03557</name>
</gene>
<feature type="region of interest" description="Disordered" evidence="1">
    <location>
        <begin position="207"/>
        <end position="248"/>
    </location>
</feature>
<keyword evidence="2" id="KW-0472">Membrane</keyword>
<comment type="caution">
    <text evidence="3">The sequence shown here is derived from an EMBL/GenBank/DDBJ whole genome shotgun (WGS) entry which is preliminary data.</text>
</comment>
<keyword evidence="2" id="KW-1133">Transmembrane helix</keyword>
<proteinExistence type="predicted"/>
<evidence type="ECO:0000313" key="3">
    <source>
        <dbReference type="EMBL" id="TWI82211.1"/>
    </source>
</evidence>
<keyword evidence="2" id="KW-0812">Transmembrane</keyword>
<feature type="compositionally biased region" description="Polar residues" evidence="1">
    <location>
        <begin position="85"/>
        <end position="112"/>
    </location>
</feature>
<organism evidence="3 4">
    <name type="scientific">Roseibium hamelinense</name>
    <dbReference type="NCBI Taxonomy" id="150831"/>
    <lineage>
        <taxon>Bacteria</taxon>
        <taxon>Pseudomonadati</taxon>
        <taxon>Pseudomonadota</taxon>
        <taxon>Alphaproteobacteria</taxon>
        <taxon>Hyphomicrobiales</taxon>
        <taxon>Stappiaceae</taxon>
        <taxon>Roseibium</taxon>
    </lineage>
</organism>
<evidence type="ECO:0008006" key="5">
    <source>
        <dbReference type="Google" id="ProtNLM"/>
    </source>
</evidence>
<evidence type="ECO:0000313" key="4">
    <source>
        <dbReference type="Proteomes" id="UP000320593"/>
    </source>
</evidence>
<feature type="transmembrane region" description="Helical" evidence="2">
    <location>
        <begin position="255"/>
        <end position="273"/>
    </location>
</feature>
<protein>
    <recommendedName>
        <fullName evidence="5">CheA signal transduction histidine kinase</fullName>
    </recommendedName>
</protein>
<dbReference type="RefSeq" id="WP_145345990.1">
    <property type="nucleotide sequence ID" value="NZ_SMLY01000084.1"/>
</dbReference>
<dbReference type="EMBL" id="VLLF01000009">
    <property type="protein sequence ID" value="TWI82211.1"/>
    <property type="molecule type" value="Genomic_DNA"/>
</dbReference>
<reference evidence="3 4" key="1">
    <citation type="submission" date="2019-07" db="EMBL/GenBank/DDBJ databases">
        <title>Genomic Encyclopedia of Archaeal and Bacterial Type Strains, Phase II (KMG-II): from individual species to whole genera.</title>
        <authorList>
            <person name="Goeker M."/>
        </authorList>
    </citation>
    <scope>NUCLEOTIDE SEQUENCE [LARGE SCALE GENOMIC DNA]</scope>
    <source>
        <strain evidence="3 4">ATCC BAA-252</strain>
    </source>
</reference>
<accession>A0A562SLL3</accession>
<feature type="region of interest" description="Disordered" evidence="1">
    <location>
        <begin position="84"/>
        <end position="187"/>
    </location>
</feature>
<keyword evidence="4" id="KW-1185">Reference proteome</keyword>
<feature type="compositionally biased region" description="Polar residues" evidence="1">
    <location>
        <begin position="307"/>
        <end position="319"/>
    </location>
</feature>
<feature type="compositionally biased region" description="Polar residues" evidence="1">
    <location>
        <begin position="339"/>
        <end position="360"/>
    </location>
</feature>
<feature type="compositionally biased region" description="Low complexity" evidence="1">
    <location>
        <begin position="136"/>
        <end position="149"/>
    </location>
</feature>
<evidence type="ECO:0000256" key="1">
    <source>
        <dbReference type="SAM" id="MobiDB-lite"/>
    </source>
</evidence>
<dbReference type="OrthoDB" id="8442940at2"/>